<sequence>MSGITPRSFHRPPKFLDSNSNHCVDQYHQSRAESQRQAQRFHVMNPSNKTGNPVKLGLDSSSFRFSSSPSQSVSISVPPPCYTSLNLDANLEHEQPFIVDDGQDGYGDGEGAGVGAQGANFSTQARALVQDGNWRDQSNYEFRQSQFETQVDDEGGEEGGQTQNYQDRDQVESHDDTQEEDEEECQDQDEDGSVSMHSCCEILPSPYSTEDLFAGLHVHSHPQPRSQPRPRPHPHPSLARHSSHQQQHPRLYPPSQSPLRLHSRHLYLGQGQQQQQVHRQEEQWHPEAGAKVANAQADLVDDHDDHAHDGGGSLSSCLVGTPPPQQSCSVHGYTHTHSRCTAAMESVSSPGSKSSIAGPEVYESHSDPHAHHCVPSHADARGHGHLQLPPSLQPSSLSANWNRSRSRSKSQSQNHTQTYSPPMAIGSYPYTHDETGIITTNTNATTSPNYTSNVTRRTRQLYTPSASISTPHPSRSHSCPHSHPQSPAYFPGVHTHDDIHGHGHNYGDDPPPPISPLPSEDPTLSPMPTFSDPPSFRYQIQGLGSGARSGSRPGSMSRHGVGPQAGTAEHGDPEPPVVSYSHHGHPHDLKPAYELRLDPAPAPPDAYAEYVAHHHTPAMALALAEGIGNGSSITFLPEASVSSHHLSGNGITIGRNTTTTSPSKSRRRHTHSTLSTSRVHVSRGNTVVGHAVTQTSSAQSQTPPPLTAPPPLPPKSRATNYVSLSRKSTTSRPSLAIFRSTPSLSGSSITGEFTIDPSLYIPSALLRVVHASAGPKIRKERERKRKNLVLEAEHGGIDVDVHLVPFSSISSFSPLPSASAWFSTSKVNVDSDAVGTGNNLGRARSHTGGKSRTSFGRRPTDASRLSQAPSLSRSEAHGGLGIGSVDTLAGSGPLGNRRKREYGNGMVEQEPTLIDLRLKQSTLQKGSWGKDFSLIARIHAPGPRPPFHLLASTLNLDTEPSSDKDKALSALPVTPPIVISPSLDHVASANIRGEKGIQHPQPLLTRHPSVAYSPTHLSKSHLTLHIPRNFCGPLTVHVAAGNIDEHVRLSRELASAVVVLSESAFMRGYYVGGLTMEDEMAEEDAGEGEDEEEEDVLNECIIGGGHRTQNRHGHRGPAEQREQQEEFYITDRFKHLSLRNPLNHIVPAGLAVSGDSDTAKDIDVDDAYSSVSADENEDASSENEVWKGDKVDVIVGQGKVHLQFTDEHDPFAKKQFTQGGFWRKLISGYYNR</sequence>
<feature type="region of interest" description="Disordered" evidence="1">
    <location>
        <begin position="344"/>
        <end position="432"/>
    </location>
</feature>
<feature type="compositionally biased region" description="Low complexity" evidence="1">
    <location>
        <begin position="648"/>
        <end position="663"/>
    </location>
</feature>
<feature type="compositionally biased region" description="Acidic residues" evidence="1">
    <location>
        <begin position="177"/>
        <end position="192"/>
    </location>
</feature>
<feature type="compositionally biased region" description="Basic and acidic residues" evidence="1">
    <location>
        <begin position="166"/>
        <end position="176"/>
    </location>
</feature>
<feature type="compositionally biased region" description="Polar residues" evidence="1">
    <location>
        <begin position="692"/>
        <end position="701"/>
    </location>
</feature>
<feature type="domain" description="DUF7330" evidence="2">
    <location>
        <begin position="1018"/>
        <end position="1084"/>
    </location>
</feature>
<gene>
    <name evidence="3" type="ORF">CPB84DRAFT_1744145</name>
</gene>
<feature type="compositionally biased region" description="Low complexity" evidence="1">
    <location>
        <begin position="546"/>
        <end position="560"/>
    </location>
</feature>
<feature type="region of interest" description="Disordered" evidence="1">
    <location>
        <begin position="218"/>
        <end position="258"/>
    </location>
</feature>
<feature type="compositionally biased region" description="Polar residues" evidence="1">
    <location>
        <begin position="863"/>
        <end position="873"/>
    </location>
</feature>
<feature type="region of interest" description="Disordered" evidence="1">
    <location>
        <begin position="1"/>
        <end position="21"/>
    </location>
</feature>
<evidence type="ECO:0000259" key="2">
    <source>
        <dbReference type="Pfam" id="PF24016"/>
    </source>
</evidence>
<feature type="region of interest" description="Disordered" evidence="1">
    <location>
        <begin position="43"/>
        <end position="76"/>
    </location>
</feature>
<accession>A0A9P5NVT9</accession>
<feature type="compositionally biased region" description="Low complexity" evidence="1">
    <location>
        <begin position="60"/>
        <end position="76"/>
    </location>
</feature>
<dbReference type="Proteomes" id="UP000724874">
    <property type="component" value="Unassembled WGS sequence"/>
</dbReference>
<feature type="domain" description="DUF7330" evidence="2">
    <location>
        <begin position="747"/>
        <end position="807"/>
    </location>
</feature>
<feature type="region of interest" description="Disordered" evidence="1">
    <location>
        <begin position="465"/>
        <end position="600"/>
    </location>
</feature>
<feature type="compositionally biased region" description="Low complexity" evidence="1">
    <location>
        <begin position="672"/>
        <end position="683"/>
    </location>
</feature>
<comment type="caution">
    <text evidence="3">The sequence shown here is derived from an EMBL/GenBank/DDBJ whole genome shotgun (WGS) entry which is preliminary data.</text>
</comment>
<feature type="region of interest" description="Disordered" evidence="1">
    <location>
        <begin position="150"/>
        <end position="199"/>
    </location>
</feature>
<feature type="compositionally biased region" description="Pro residues" evidence="1">
    <location>
        <begin position="702"/>
        <end position="714"/>
    </location>
</feature>
<feature type="compositionally biased region" description="Basic residues" evidence="1">
    <location>
        <begin position="218"/>
        <end position="234"/>
    </location>
</feature>
<name>A0A9P5NVT9_GYMJU</name>
<keyword evidence="4" id="KW-1185">Reference proteome</keyword>
<feature type="region of interest" description="Disordered" evidence="1">
    <location>
        <begin position="643"/>
        <end position="727"/>
    </location>
</feature>
<feature type="compositionally biased region" description="Basic and acidic residues" evidence="1">
    <location>
        <begin position="494"/>
        <end position="507"/>
    </location>
</feature>
<feature type="compositionally biased region" description="Basic and acidic residues" evidence="1">
    <location>
        <begin position="586"/>
        <end position="597"/>
    </location>
</feature>
<protein>
    <recommendedName>
        <fullName evidence="2">DUF7330 domain-containing protein</fullName>
    </recommendedName>
</protein>
<feature type="compositionally biased region" description="Polar residues" evidence="1">
    <location>
        <begin position="717"/>
        <end position="727"/>
    </location>
</feature>
<dbReference type="EMBL" id="JADNYJ010000011">
    <property type="protein sequence ID" value="KAF8908510.1"/>
    <property type="molecule type" value="Genomic_DNA"/>
</dbReference>
<organism evidence="3 4">
    <name type="scientific">Gymnopilus junonius</name>
    <name type="common">Spectacular rustgill mushroom</name>
    <name type="synonym">Gymnopilus spectabilis subsp. junonius</name>
    <dbReference type="NCBI Taxonomy" id="109634"/>
    <lineage>
        <taxon>Eukaryota</taxon>
        <taxon>Fungi</taxon>
        <taxon>Dikarya</taxon>
        <taxon>Basidiomycota</taxon>
        <taxon>Agaricomycotina</taxon>
        <taxon>Agaricomycetes</taxon>
        <taxon>Agaricomycetidae</taxon>
        <taxon>Agaricales</taxon>
        <taxon>Agaricineae</taxon>
        <taxon>Hymenogastraceae</taxon>
        <taxon>Gymnopilus</taxon>
    </lineage>
</organism>
<evidence type="ECO:0000313" key="3">
    <source>
        <dbReference type="EMBL" id="KAF8908510.1"/>
    </source>
</evidence>
<feature type="region of interest" description="Disordered" evidence="1">
    <location>
        <begin position="835"/>
        <end position="904"/>
    </location>
</feature>
<dbReference type="OrthoDB" id="2593559at2759"/>
<feature type="compositionally biased region" description="Polar residues" evidence="1">
    <location>
        <begin position="346"/>
        <end position="355"/>
    </location>
</feature>
<dbReference type="Pfam" id="PF24016">
    <property type="entry name" value="DUF7330"/>
    <property type="match status" value="2"/>
</dbReference>
<dbReference type="AlphaFoldDB" id="A0A9P5NVT9"/>
<evidence type="ECO:0000256" key="1">
    <source>
        <dbReference type="SAM" id="MobiDB-lite"/>
    </source>
</evidence>
<evidence type="ECO:0000313" key="4">
    <source>
        <dbReference type="Proteomes" id="UP000724874"/>
    </source>
</evidence>
<dbReference type="InterPro" id="IPR055754">
    <property type="entry name" value="DUF7330"/>
</dbReference>
<reference evidence="3" key="1">
    <citation type="submission" date="2020-11" db="EMBL/GenBank/DDBJ databases">
        <authorList>
            <consortium name="DOE Joint Genome Institute"/>
            <person name="Ahrendt S."/>
            <person name="Riley R."/>
            <person name="Andreopoulos W."/>
            <person name="LaButti K."/>
            <person name="Pangilinan J."/>
            <person name="Ruiz-duenas F.J."/>
            <person name="Barrasa J.M."/>
            <person name="Sanchez-Garcia M."/>
            <person name="Camarero S."/>
            <person name="Miyauchi S."/>
            <person name="Serrano A."/>
            <person name="Linde D."/>
            <person name="Babiker R."/>
            <person name="Drula E."/>
            <person name="Ayuso-Fernandez I."/>
            <person name="Pacheco R."/>
            <person name="Padilla G."/>
            <person name="Ferreira P."/>
            <person name="Barriuso J."/>
            <person name="Kellner H."/>
            <person name="Castanera R."/>
            <person name="Alfaro M."/>
            <person name="Ramirez L."/>
            <person name="Pisabarro A.G."/>
            <person name="Kuo A."/>
            <person name="Tritt A."/>
            <person name="Lipzen A."/>
            <person name="He G."/>
            <person name="Yan M."/>
            <person name="Ng V."/>
            <person name="Cullen D."/>
            <person name="Martin F."/>
            <person name="Rosso M.-N."/>
            <person name="Henrissat B."/>
            <person name="Hibbett D."/>
            <person name="Martinez A.T."/>
            <person name="Grigoriev I.V."/>
        </authorList>
    </citation>
    <scope>NUCLEOTIDE SEQUENCE</scope>
    <source>
        <strain evidence="3">AH 44721</strain>
    </source>
</reference>
<feature type="compositionally biased region" description="Low complexity" evidence="1">
    <location>
        <begin position="386"/>
        <end position="414"/>
    </location>
</feature>
<proteinExistence type="predicted"/>